<feature type="binding site" evidence="2">
    <location>
        <begin position="8"/>
        <end position="15"/>
    </location>
    <ligand>
        <name>ATP</name>
        <dbReference type="ChEBI" id="CHEBI:30616"/>
    </ligand>
</feature>
<dbReference type="AlphaFoldDB" id="A0A1G8GAL8"/>
<dbReference type="Proteomes" id="UP000198854">
    <property type="component" value="Unassembled WGS sequence"/>
</dbReference>
<reference evidence="3 4" key="1">
    <citation type="submission" date="2016-10" db="EMBL/GenBank/DDBJ databases">
        <authorList>
            <person name="de Groot N.N."/>
        </authorList>
    </citation>
    <scope>NUCLEOTIDE SEQUENCE [LARGE SCALE GENOMIC DNA]</scope>
    <source>
        <strain evidence="3 4">CGMCC 1.10228</strain>
    </source>
</reference>
<dbReference type="GO" id="GO:0005524">
    <property type="term" value="F:ATP binding"/>
    <property type="evidence" value="ECO:0007669"/>
    <property type="project" value="InterPro"/>
</dbReference>
<protein>
    <submittedName>
        <fullName evidence="3">Chloramphenicol 3-O phosphotransferase</fullName>
    </submittedName>
</protein>
<dbReference type="Gene3D" id="3.40.50.300">
    <property type="entry name" value="P-loop containing nucleotide triphosphate hydrolases"/>
    <property type="match status" value="1"/>
</dbReference>
<dbReference type="RefSeq" id="WP_093278879.1">
    <property type="nucleotide sequence ID" value="NZ_FNDD01000035.1"/>
</dbReference>
<evidence type="ECO:0000313" key="4">
    <source>
        <dbReference type="Proteomes" id="UP000198854"/>
    </source>
</evidence>
<dbReference type="SUPFAM" id="SSF52540">
    <property type="entry name" value="P-loop containing nucleoside triphosphate hydrolases"/>
    <property type="match status" value="1"/>
</dbReference>
<organism evidence="3 4">
    <name type="scientific">Vibrio xiamenensis</name>
    <dbReference type="NCBI Taxonomy" id="861298"/>
    <lineage>
        <taxon>Bacteria</taxon>
        <taxon>Pseudomonadati</taxon>
        <taxon>Pseudomonadota</taxon>
        <taxon>Gammaproteobacteria</taxon>
        <taxon>Vibrionales</taxon>
        <taxon>Vibrionaceae</taxon>
        <taxon>Vibrio</taxon>
    </lineage>
</organism>
<keyword evidence="3" id="KW-0808">Transferase</keyword>
<feature type="active site" evidence="1">
    <location>
        <position position="35"/>
    </location>
</feature>
<keyword evidence="4" id="KW-1185">Reference proteome</keyword>
<dbReference type="InterPro" id="IPR027417">
    <property type="entry name" value="P-loop_NTPase"/>
</dbReference>
<dbReference type="PIRSF" id="PIRSF007531">
    <property type="entry name" value="CPT"/>
    <property type="match status" value="1"/>
</dbReference>
<evidence type="ECO:0000256" key="2">
    <source>
        <dbReference type="PIRSR" id="PIRSR007531-2"/>
    </source>
</evidence>
<dbReference type="OrthoDB" id="9811101at2"/>
<proteinExistence type="predicted"/>
<dbReference type="EMBL" id="FNDD01000035">
    <property type="protein sequence ID" value="SDH91424.1"/>
    <property type="molecule type" value="Genomic_DNA"/>
</dbReference>
<dbReference type="Pfam" id="PF07931">
    <property type="entry name" value="CPT"/>
    <property type="match status" value="1"/>
</dbReference>
<accession>A0A1G8GAL8</accession>
<dbReference type="InterPro" id="IPR012853">
    <property type="entry name" value="CPT"/>
</dbReference>
<dbReference type="GO" id="GO:0016740">
    <property type="term" value="F:transferase activity"/>
    <property type="evidence" value="ECO:0007669"/>
    <property type="project" value="UniProtKB-KW"/>
</dbReference>
<evidence type="ECO:0000256" key="1">
    <source>
        <dbReference type="PIRSR" id="PIRSR007531-1"/>
    </source>
</evidence>
<evidence type="ECO:0000313" key="3">
    <source>
        <dbReference type="EMBL" id="SDH91424.1"/>
    </source>
</evidence>
<dbReference type="STRING" id="861298.SAMN04488136_13572"/>
<sequence length="192" mass="20966">MDVIILNGASSSGKSSIAKQLQALLPSPYLHLGIDTFIAMMPEQTNSLSAPDNKNSGFYWQTTQVDGKSSLRIQSGEYGLQVNRAYHSTVKHLVANGLKVIVDDVMNGGEEQSSWRAALDGCRCVYVGVFCDLDELERREIERGDRSVGSAREQAQRVHHGVQYDVTVSTSAASAQDCAQQIVTYVNGLTRL</sequence>
<name>A0A1G8GAL8_9VIBR</name>
<gene>
    <name evidence="3" type="ORF">SAMN04488136_13572</name>
</gene>